<dbReference type="InterPro" id="IPR001005">
    <property type="entry name" value="SANT/Myb"/>
</dbReference>
<feature type="compositionally biased region" description="Low complexity" evidence="1">
    <location>
        <begin position="404"/>
        <end position="417"/>
    </location>
</feature>
<feature type="compositionally biased region" description="Polar residues" evidence="1">
    <location>
        <begin position="61"/>
        <end position="71"/>
    </location>
</feature>
<accession>A0A8H3FIK2</accession>
<evidence type="ECO:0000259" key="2">
    <source>
        <dbReference type="PROSITE" id="PS50090"/>
    </source>
</evidence>
<dbReference type="SMART" id="SM00717">
    <property type="entry name" value="SANT"/>
    <property type="match status" value="1"/>
</dbReference>
<dbReference type="Proteomes" id="UP000664534">
    <property type="component" value="Unassembled WGS sequence"/>
</dbReference>
<name>A0A8H3FIK2_9LECA</name>
<evidence type="ECO:0000313" key="4">
    <source>
        <dbReference type="EMBL" id="CAF9924104.1"/>
    </source>
</evidence>
<feature type="region of interest" description="Disordered" evidence="1">
    <location>
        <begin position="396"/>
        <end position="417"/>
    </location>
</feature>
<feature type="compositionally biased region" description="Low complexity" evidence="1">
    <location>
        <begin position="25"/>
        <end position="45"/>
    </location>
</feature>
<gene>
    <name evidence="4" type="ORF">IMSHALPRED_006103</name>
</gene>
<dbReference type="PROSITE" id="PS51294">
    <property type="entry name" value="HTH_MYB"/>
    <property type="match status" value="1"/>
</dbReference>
<feature type="region of interest" description="Disordered" evidence="1">
    <location>
        <begin position="248"/>
        <end position="365"/>
    </location>
</feature>
<dbReference type="EMBL" id="CAJPDT010000035">
    <property type="protein sequence ID" value="CAF9924104.1"/>
    <property type="molecule type" value="Genomic_DNA"/>
</dbReference>
<dbReference type="AlphaFoldDB" id="A0A8H3FIK2"/>
<feature type="domain" description="Myb-like" evidence="2">
    <location>
        <begin position="134"/>
        <end position="183"/>
    </location>
</feature>
<evidence type="ECO:0000313" key="5">
    <source>
        <dbReference type="Proteomes" id="UP000664534"/>
    </source>
</evidence>
<dbReference type="InterPro" id="IPR017930">
    <property type="entry name" value="Myb_dom"/>
</dbReference>
<proteinExistence type="predicted"/>
<feature type="compositionally biased region" description="Polar residues" evidence="1">
    <location>
        <begin position="283"/>
        <end position="295"/>
    </location>
</feature>
<evidence type="ECO:0008006" key="6">
    <source>
        <dbReference type="Google" id="ProtNLM"/>
    </source>
</evidence>
<sequence>MREDHHKPLLSPVAKLGIKDLIDDTPSPRSRTTQSSAASRSSSITSPPPPYSHRPSSPASCSLSHYSTNTAPPNPFALQPVHGSQQLPPQPPPPLSNTAQAVFQQNPGLNPAAASAKRPPPGGDHSAGSRSPGAPNKGRGKWTPAEDSKIIVLRGRGMKWDDISLEIPGRSSISCRLHYQNYLEKRADWDEEQRNKLARVYDRLKSELWKPIANELGVPWRACEAMHWALGEADMCRRANVLPFPMATNRPDQAPAPAPGAGRVAQRDRMRGSTRVFEGRDISTITSPGFHSVNGNGNGQGHVPYGGVPSPMSLPGIGSGQGFPGYDDEEEEDDEEERDEDDEQQQAGPRVRRRRIGDGTRLPGVAELDRSIAADYAALEGGRLVKREEPSRRIKLELNRRRSSVSGASVGSSRRSR</sequence>
<keyword evidence="5" id="KW-1185">Reference proteome</keyword>
<dbReference type="CDD" id="cd00167">
    <property type="entry name" value="SANT"/>
    <property type="match status" value="1"/>
</dbReference>
<feature type="compositionally biased region" description="Basic and acidic residues" evidence="1">
    <location>
        <begin position="265"/>
        <end position="281"/>
    </location>
</feature>
<organism evidence="4 5">
    <name type="scientific">Imshaugia aleurites</name>
    <dbReference type="NCBI Taxonomy" id="172621"/>
    <lineage>
        <taxon>Eukaryota</taxon>
        <taxon>Fungi</taxon>
        <taxon>Dikarya</taxon>
        <taxon>Ascomycota</taxon>
        <taxon>Pezizomycotina</taxon>
        <taxon>Lecanoromycetes</taxon>
        <taxon>OSLEUM clade</taxon>
        <taxon>Lecanoromycetidae</taxon>
        <taxon>Lecanorales</taxon>
        <taxon>Lecanorineae</taxon>
        <taxon>Parmeliaceae</taxon>
        <taxon>Imshaugia</taxon>
    </lineage>
</organism>
<feature type="region of interest" description="Disordered" evidence="1">
    <location>
        <begin position="1"/>
        <end position="147"/>
    </location>
</feature>
<feature type="compositionally biased region" description="Acidic residues" evidence="1">
    <location>
        <begin position="326"/>
        <end position="344"/>
    </location>
</feature>
<feature type="compositionally biased region" description="Polar residues" evidence="1">
    <location>
        <begin position="96"/>
        <end position="108"/>
    </location>
</feature>
<dbReference type="Gene3D" id="1.10.10.60">
    <property type="entry name" value="Homeodomain-like"/>
    <property type="match status" value="1"/>
</dbReference>
<dbReference type="InterPro" id="IPR009057">
    <property type="entry name" value="Homeodomain-like_sf"/>
</dbReference>
<dbReference type="Pfam" id="PF00249">
    <property type="entry name" value="Myb_DNA-binding"/>
    <property type="match status" value="1"/>
</dbReference>
<dbReference type="SUPFAM" id="SSF46689">
    <property type="entry name" value="Homeodomain-like"/>
    <property type="match status" value="1"/>
</dbReference>
<feature type="domain" description="HTH myb-type" evidence="3">
    <location>
        <begin position="134"/>
        <end position="187"/>
    </location>
</feature>
<comment type="caution">
    <text evidence="4">The sequence shown here is derived from an EMBL/GenBank/DDBJ whole genome shotgun (WGS) entry which is preliminary data.</text>
</comment>
<dbReference type="PROSITE" id="PS50090">
    <property type="entry name" value="MYB_LIKE"/>
    <property type="match status" value="1"/>
</dbReference>
<evidence type="ECO:0000256" key="1">
    <source>
        <dbReference type="SAM" id="MobiDB-lite"/>
    </source>
</evidence>
<protein>
    <recommendedName>
        <fullName evidence="6">MYB transcription factor</fullName>
    </recommendedName>
</protein>
<evidence type="ECO:0000259" key="3">
    <source>
        <dbReference type="PROSITE" id="PS51294"/>
    </source>
</evidence>
<dbReference type="OrthoDB" id="2350934at2759"/>
<reference evidence="4" key="1">
    <citation type="submission" date="2021-03" db="EMBL/GenBank/DDBJ databases">
        <authorList>
            <person name="Tagirdzhanova G."/>
        </authorList>
    </citation>
    <scope>NUCLEOTIDE SEQUENCE</scope>
</reference>